<dbReference type="InterPro" id="IPR000073">
    <property type="entry name" value="AB_hydrolase_1"/>
</dbReference>
<reference evidence="2" key="2">
    <citation type="submission" date="2014-09" db="EMBL/GenBank/DDBJ databases">
        <title>Identification of the gene cluster for the anaerobic degradation of 3,5-dihydroxybenzoate (alpha-resorcylate) in Thauera aromatica strain AR-1.</title>
        <authorList>
            <person name="Molina Fuentes A."/>
            <person name="Marin P."/>
            <person name="Pacheco D."/>
            <person name="Philipp B."/>
            <person name="Schink B."/>
            <person name="Marques S."/>
        </authorList>
    </citation>
    <scope>NUCLEOTIDE SEQUENCE</scope>
    <source>
        <strain evidence="2">AR1</strain>
    </source>
</reference>
<dbReference type="PRINTS" id="PR00111">
    <property type="entry name" value="ABHYDROLASE"/>
</dbReference>
<dbReference type="InterPro" id="IPR029058">
    <property type="entry name" value="AB_hydrolase_fold"/>
</dbReference>
<dbReference type="EMBL" id="KJ995609">
    <property type="protein sequence ID" value="AIO06090.1"/>
    <property type="molecule type" value="Genomic_DNA"/>
</dbReference>
<dbReference type="Pfam" id="PF12697">
    <property type="entry name" value="Abhydrolase_6"/>
    <property type="match status" value="1"/>
</dbReference>
<name>A0A088S7M8_THAAR</name>
<dbReference type="Gene3D" id="3.40.50.1820">
    <property type="entry name" value="alpha/beta hydrolase"/>
    <property type="match status" value="1"/>
</dbReference>
<dbReference type="AlphaFoldDB" id="A0A088S7M8"/>
<dbReference type="InterPro" id="IPR050228">
    <property type="entry name" value="Carboxylesterase_BioH"/>
</dbReference>
<dbReference type="RefSeq" id="WP_247736646.1">
    <property type="nucleotide sequence ID" value="NZ_JALLIL010000026.1"/>
</dbReference>
<protein>
    <submittedName>
        <fullName evidence="2">Alpha/beta fold hydrolase family protein</fullName>
    </submittedName>
</protein>
<sequence length="237" mass="25279">MSTLILLPGLLCDDAVWSAQRAALGTAVRCIVPAYGDCDSLAGMARAVLAQAPDGPLALAGHSMGGRVALEVARQTPERIARVALLDSGLEALAAGEAGTRERSQRLHLVQLARDAGMRAMGREWARGMVHPARLDTPLFEAILDMIACSTPERFQAQITALLGRPDARPLFASLTCPVMLICGRQDAWSPLARHAAMQALRPRARLVPIEDSGHMAPMEQPAAVTAALLAWLRQAD</sequence>
<dbReference type="GO" id="GO:0016787">
    <property type="term" value="F:hydrolase activity"/>
    <property type="evidence" value="ECO:0007669"/>
    <property type="project" value="UniProtKB-KW"/>
</dbReference>
<dbReference type="PANTHER" id="PTHR43194">
    <property type="entry name" value="HYDROLASE ALPHA/BETA FOLD FAMILY"/>
    <property type="match status" value="1"/>
</dbReference>
<keyword evidence="2" id="KW-0378">Hydrolase</keyword>
<reference evidence="2" key="1">
    <citation type="submission" date="2014-06" db="EMBL/GenBank/DDBJ databases">
        <authorList>
            <person name="Molina-Fuentes A."/>
            <person name="Marques S."/>
        </authorList>
    </citation>
    <scope>NUCLEOTIDE SEQUENCE</scope>
    <source>
        <strain evidence="2">AR1</strain>
    </source>
</reference>
<feature type="domain" description="AB hydrolase-1" evidence="1">
    <location>
        <begin position="4"/>
        <end position="227"/>
    </location>
</feature>
<dbReference type="SUPFAM" id="SSF53474">
    <property type="entry name" value="alpha/beta-Hydrolases"/>
    <property type="match status" value="1"/>
</dbReference>
<proteinExistence type="predicted"/>
<accession>A0A088S7M8</accession>
<evidence type="ECO:0000259" key="1">
    <source>
        <dbReference type="Pfam" id="PF12697"/>
    </source>
</evidence>
<evidence type="ECO:0000313" key="2">
    <source>
        <dbReference type="EMBL" id="AIO06090.1"/>
    </source>
</evidence>
<organism evidence="2">
    <name type="scientific">Thauera aromatica</name>
    <dbReference type="NCBI Taxonomy" id="59405"/>
    <lineage>
        <taxon>Bacteria</taxon>
        <taxon>Pseudomonadati</taxon>
        <taxon>Pseudomonadota</taxon>
        <taxon>Betaproteobacteria</taxon>
        <taxon>Rhodocyclales</taxon>
        <taxon>Zoogloeaceae</taxon>
        <taxon>Thauera</taxon>
    </lineage>
</organism>
<dbReference type="PANTHER" id="PTHR43194:SF5">
    <property type="entry name" value="PIMELOYL-[ACYL-CARRIER PROTEIN] METHYL ESTER ESTERASE"/>
    <property type="match status" value="1"/>
</dbReference>